<dbReference type="InterPro" id="IPR010982">
    <property type="entry name" value="Lambda_DNA-bd_dom_sf"/>
</dbReference>
<reference evidence="2" key="1">
    <citation type="journal article" date="2021" name="PeerJ">
        <title>Extensive microbial diversity within the chicken gut microbiome revealed by metagenomics and culture.</title>
        <authorList>
            <person name="Gilroy R."/>
            <person name="Ravi A."/>
            <person name="Getino M."/>
            <person name="Pursley I."/>
            <person name="Horton D.L."/>
            <person name="Alikhan N.F."/>
            <person name="Baker D."/>
            <person name="Gharbi K."/>
            <person name="Hall N."/>
            <person name="Watson M."/>
            <person name="Adriaenssens E.M."/>
            <person name="Foster-Nyarko E."/>
            <person name="Jarju S."/>
            <person name="Secka A."/>
            <person name="Antonio M."/>
            <person name="Oren A."/>
            <person name="Chaudhuri R.R."/>
            <person name="La Ragione R."/>
            <person name="Hildebrand F."/>
            <person name="Pallen M.J."/>
        </authorList>
    </citation>
    <scope>NUCLEOTIDE SEQUENCE</scope>
    <source>
        <strain evidence="2">ChiHjej8B7-25341</strain>
    </source>
</reference>
<organism evidence="2 3">
    <name type="scientific">Candidatus Eisenbergiella stercorigallinarum</name>
    <dbReference type="NCBI Taxonomy" id="2838557"/>
    <lineage>
        <taxon>Bacteria</taxon>
        <taxon>Bacillati</taxon>
        <taxon>Bacillota</taxon>
        <taxon>Clostridia</taxon>
        <taxon>Lachnospirales</taxon>
        <taxon>Lachnospiraceae</taxon>
        <taxon>Eisenbergiella</taxon>
    </lineage>
</organism>
<feature type="domain" description="HTH cro/C1-type" evidence="1">
    <location>
        <begin position="16"/>
        <end position="70"/>
    </location>
</feature>
<dbReference type="GO" id="GO:0003677">
    <property type="term" value="F:DNA binding"/>
    <property type="evidence" value="ECO:0007669"/>
    <property type="project" value="InterPro"/>
</dbReference>
<evidence type="ECO:0000259" key="1">
    <source>
        <dbReference type="PROSITE" id="PS50943"/>
    </source>
</evidence>
<dbReference type="EMBL" id="DWUW01000296">
    <property type="protein sequence ID" value="HJD32344.1"/>
    <property type="molecule type" value="Genomic_DNA"/>
</dbReference>
<dbReference type="CDD" id="cd00093">
    <property type="entry name" value="HTH_XRE"/>
    <property type="match status" value="1"/>
</dbReference>
<dbReference type="SMART" id="SM00530">
    <property type="entry name" value="HTH_XRE"/>
    <property type="match status" value="1"/>
</dbReference>
<dbReference type="Gene3D" id="1.10.260.40">
    <property type="entry name" value="lambda repressor-like DNA-binding domains"/>
    <property type="match status" value="1"/>
</dbReference>
<dbReference type="SUPFAM" id="SSF47413">
    <property type="entry name" value="lambda repressor-like DNA-binding domains"/>
    <property type="match status" value="1"/>
</dbReference>
<protein>
    <submittedName>
        <fullName evidence="2">Helix-turn-helix domain-containing protein</fullName>
    </submittedName>
</protein>
<dbReference type="AlphaFoldDB" id="A0A9D2QYZ0"/>
<gene>
    <name evidence="2" type="ORF">H9912_10445</name>
</gene>
<evidence type="ECO:0000313" key="2">
    <source>
        <dbReference type="EMBL" id="HJD32344.1"/>
    </source>
</evidence>
<dbReference type="PROSITE" id="PS50943">
    <property type="entry name" value="HTH_CROC1"/>
    <property type="match status" value="1"/>
</dbReference>
<evidence type="ECO:0000313" key="3">
    <source>
        <dbReference type="Proteomes" id="UP000823851"/>
    </source>
</evidence>
<comment type="caution">
    <text evidence="2">The sequence shown here is derived from an EMBL/GenBank/DDBJ whole genome shotgun (WGS) entry which is preliminary data.</text>
</comment>
<proteinExistence type="predicted"/>
<accession>A0A9D2QYZ0</accession>
<dbReference type="Proteomes" id="UP000823851">
    <property type="component" value="Unassembled WGS sequence"/>
</dbReference>
<reference evidence="2" key="2">
    <citation type="submission" date="2021-04" db="EMBL/GenBank/DDBJ databases">
        <authorList>
            <person name="Gilroy R."/>
        </authorList>
    </citation>
    <scope>NUCLEOTIDE SEQUENCE</scope>
    <source>
        <strain evidence="2">ChiHjej8B7-25341</strain>
    </source>
</reference>
<dbReference type="InterPro" id="IPR001387">
    <property type="entry name" value="Cro/C1-type_HTH"/>
</dbReference>
<name>A0A9D2QYZ0_9FIRM</name>
<sequence length="113" mass="13227">MENTSEDKIKEIAFRLRKIRELKGLTREAFCEPMYENSEYWGMIERGEQSISLPKLLQVCEIYHIPVESLIDMNYSPQEDQQTRTEIAELLGHCHGKQLEVIKKFINDIALAL</sequence>